<feature type="transmembrane region" description="Helical" evidence="2">
    <location>
        <begin position="77"/>
        <end position="95"/>
    </location>
</feature>
<dbReference type="Proteomes" id="UP000185487">
    <property type="component" value="Chromosome"/>
</dbReference>
<proteinExistence type="predicted"/>
<gene>
    <name evidence="3" type="ORF">MCBMB27_04257</name>
    <name evidence="4" type="ORF">SAMN05192567_14118</name>
</gene>
<feature type="transmembrane region" description="Helical" evidence="2">
    <location>
        <begin position="42"/>
        <end position="65"/>
    </location>
</feature>
<keyword evidence="2" id="KW-0472">Membrane</keyword>
<protein>
    <submittedName>
        <fullName evidence="4">Uncharacterized protein</fullName>
    </submittedName>
</protein>
<feature type="transmembrane region" description="Helical" evidence="2">
    <location>
        <begin position="163"/>
        <end position="181"/>
    </location>
</feature>
<dbReference type="RefSeq" id="WP_075381188.1">
    <property type="nucleotide sequence ID" value="NZ_CP015367.1"/>
</dbReference>
<keyword evidence="2" id="KW-0812">Transmembrane</keyword>
<evidence type="ECO:0000256" key="2">
    <source>
        <dbReference type="SAM" id="Phobius"/>
    </source>
</evidence>
<dbReference type="AlphaFoldDB" id="A0AAE8HXR4"/>
<dbReference type="EMBL" id="FOPK01000041">
    <property type="protein sequence ID" value="SFH66428.1"/>
    <property type="molecule type" value="Genomic_DNA"/>
</dbReference>
<evidence type="ECO:0000313" key="4">
    <source>
        <dbReference type="EMBL" id="SFH66428.1"/>
    </source>
</evidence>
<sequence length="204" mass="22180">MPPATSREALAAAPAPRELPGADGRAKSRSLGRRAAAEAKRYLAFAIYLIVVFGTLILFSINIYARVDQDIPHYPSYHFYALGLINALVLAKFMLIAEAAKLGSLRLGRRITRGPLVYGILYRSLLFTAVLVAAYGLEEVLVGAWHGKAPGTVLPEMAGGPRGVLTFAWVMFVALLPYFAYREIGRVLGGGRLRVLLLRTPAAR</sequence>
<feature type="compositionally biased region" description="Low complexity" evidence="1">
    <location>
        <begin position="1"/>
        <end position="22"/>
    </location>
</feature>
<dbReference type="EMBL" id="CP015367">
    <property type="protein sequence ID" value="APT33548.1"/>
    <property type="molecule type" value="Genomic_DNA"/>
</dbReference>
<evidence type="ECO:0000313" key="3">
    <source>
        <dbReference type="EMBL" id="APT33548.1"/>
    </source>
</evidence>
<evidence type="ECO:0000256" key="1">
    <source>
        <dbReference type="SAM" id="MobiDB-lite"/>
    </source>
</evidence>
<keyword evidence="5" id="KW-1185">Reference proteome</keyword>
<dbReference type="Proteomes" id="UP000199140">
    <property type="component" value="Unassembled WGS sequence"/>
</dbReference>
<feature type="transmembrane region" description="Helical" evidence="2">
    <location>
        <begin position="116"/>
        <end position="137"/>
    </location>
</feature>
<feature type="region of interest" description="Disordered" evidence="1">
    <location>
        <begin position="1"/>
        <end position="26"/>
    </location>
</feature>
<name>A0AAE8HXR4_9HYPH</name>
<accession>A0AAE8HXR4</accession>
<keyword evidence="2" id="KW-1133">Transmembrane helix</keyword>
<reference evidence="3 5" key="1">
    <citation type="submission" date="2016-04" db="EMBL/GenBank/DDBJ databases">
        <title>Complete genome sequencing and analysis of CBMB27, Methylobacterium phyllosphaerae isolated from leaf tissues of rice (Oryza sativa L.).</title>
        <authorList>
            <person name="Lee Y."/>
            <person name="Hwangbo K."/>
            <person name="Chung H."/>
            <person name="Yoo J."/>
            <person name="Kim K.Y."/>
            <person name="Sa T.M."/>
            <person name="Um Y."/>
            <person name="Madhaiyan M."/>
        </authorList>
    </citation>
    <scope>NUCLEOTIDE SEQUENCE [LARGE SCALE GENOMIC DNA]</scope>
    <source>
        <strain evidence="3 5">CBMB27</strain>
    </source>
</reference>
<reference evidence="4 6" key="2">
    <citation type="submission" date="2016-10" db="EMBL/GenBank/DDBJ databases">
        <authorList>
            <person name="Varghese N."/>
            <person name="Submissions S."/>
        </authorList>
    </citation>
    <scope>NUCLEOTIDE SEQUENCE [LARGE SCALE GENOMIC DNA]</scope>
    <source>
        <strain evidence="4 6">CBMB27</strain>
    </source>
</reference>
<organism evidence="4 6">
    <name type="scientific">Methylobacterium phyllosphaerae</name>
    <dbReference type="NCBI Taxonomy" id="418223"/>
    <lineage>
        <taxon>Bacteria</taxon>
        <taxon>Pseudomonadati</taxon>
        <taxon>Pseudomonadota</taxon>
        <taxon>Alphaproteobacteria</taxon>
        <taxon>Hyphomicrobiales</taxon>
        <taxon>Methylobacteriaceae</taxon>
        <taxon>Methylobacterium</taxon>
    </lineage>
</organism>
<evidence type="ECO:0000313" key="5">
    <source>
        <dbReference type="Proteomes" id="UP000185487"/>
    </source>
</evidence>
<evidence type="ECO:0000313" key="6">
    <source>
        <dbReference type="Proteomes" id="UP000199140"/>
    </source>
</evidence>
<dbReference type="KEGG" id="mphy:MCBMB27_04257"/>